<dbReference type="GO" id="GO:0031012">
    <property type="term" value="C:extracellular matrix"/>
    <property type="evidence" value="ECO:0007669"/>
    <property type="project" value="TreeGrafter"/>
</dbReference>
<dbReference type="PANTHER" id="PTHR24373">
    <property type="entry name" value="SLIT RELATED LEUCINE-RICH REPEAT NEURONAL PROTEIN"/>
    <property type="match status" value="1"/>
</dbReference>
<keyword evidence="1" id="KW-0732">Signal</keyword>
<feature type="non-terminal residue" evidence="2">
    <location>
        <position position="1"/>
    </location>
</feature>
<reference evidence="2" key="1">
    <citation type="journal article" date="2021" name="Cell">
        <title>Tracing the genetic footprints of vertebrate landing in non-teleost ray-finned fishes.</title>
        <authorList>
            <person name="Bi X."/>
            <person name="Wang K."/>
            <person name="Yang L."/>
            <person name="Pan H."/>
            <person name="Jiang H."/>
            <person name="Wei Q."/>
            <person name="Fang M."/>
            <person name="Yu H."/>
            <person name="Zhu C."/>
            <person name="Cai Y."/>
            <person name="He Y."/>
            <person name="Gan X."/>
            <person name="Zeng H."/>
            <person name="Yu D."/>
            <person name="Zhu Y."/>
            <person name="Jiang H."/>
            <person name="Qiu Q."/>
            <person name="Yang H."/>
            <person name="Zhang Y.E."/>
            <person name="Wang W."/>
            <person name="Zhu M."/>
            <person name="He S."/>
            <person name="Zhang G."/>
        </authorList>
    </citation>
    <scope>NUCLEOTIDE SEQUENCE</scope>
    <source>
        <strain evidence="2">Allg_001</strain>
    </source>
</reference>
<name>A0A8J7NNE7_ATRSP</name>
<dbReference type="Gene3D" id="3.80.10.10">
    <property type="entry name" value="Ribonuclease Inhibitor"/>
    <property type="match status" value="1"/>
</dbReference>
<sequence>MHSFFINRGFPSSVIDRALARAKNTPRTINPIRNSRRNNRIPLVLPYHPNTLPIPRTINHNFSILQDDPSIGALFSDRPIISYRTGLTLNFRGNNIVCIEPNTFESCFSGVQKLDLISAFPHIIRNMEFLTHLILNENSFVDLGIQKNGRVKFQKSCLKELSKLEYLKSFNSDLQLKGLFSNLHKLQTLNFSWTEVNMSNTYILEGLQNLQLLSLQGNLFVSGALTDKGIFKHVPKLEVLILSECQITVIADKISDTLTHPRYADLSKNCLVTFNGNAFYSLKNINLNFATNQIEIIAVDNIKGIEKTSKIFLSYNCLVYNCSNVDFISWYEHNLDKMINSEDTVCGLPVTNFCTCSAGCPNPCHSFSLPCSKTLTNIPH</sequence>
<proteinExistence type="predicted"/>
<dbReference type="InterPro" id="IPR032675">
    <property type="entry name" value="LRR_dom_sf"/>
</dbReference>
<gene>
    <name evidence="2" type="primary">Cd180</name>
    <name evidence="2" type="ORF">GTO95_0014993</name>
</gene>
<comment type="caution">
    <text evidence="2">The sequence shown here is derived from an EMBL/GenBank/DDBJ whole genome shotgun (WGS) entry which is preliminary data.</text>
</comment>
<dbReference type="InterPro" id="IPR050328">
    <property type="entry name" value="Dev_Immune_Receptor"/>
</dbReference>
<feature type="non-terminal residue" evidence="2">
    <location>
        <position position="380"/>
    </location>
</feature>
<dbReference type="AlphaFoldDB" id="A0A8J7NNE7"/>
<organism evidence="2 3">
    <name type="scientific">Atractosteus spatula</name>
    <name type="common">Alligator gar</name>
    <name type="synonym">Lepisosteus spatula</name>
    <dbReference type="NCBI Taxonomy" id="7917"/>
    <lineage>
        <taxon>Eukaryota</taxon>
        <taxon>Metazoa</taxon>
        <taxon>Chordata</taxon>
        <taxon>Craniata</taxon>
        <taxon>Vertebrata</taxon>
        <taxon>Euteleostomi</taxon>
        <taxon>Actinopterygii</taxon>
        <taxon>Neopterygii</taxon>
        <taxon>Holostei</taxon>
        <taxon>Semionotiformes</taxon>
        <taxon>Lepisosteidae</taxon>
        <taxon>Atractosteus</taxon>
    </lineage>
</organism>
<dbReference type="EMBL" id="JAAWVO010019862">
    <property type="protein sequence ID" value="MBN3315219.1"/>
    <property type="molecule type" value="Genomic_DNA"/>
</dbReference>
<accession>A0A8J7NNE7</accession>
<protein>
    <submittedName>
        <fullName evidence="2">CD180 protein</fullName>
    </submittedName>
</protein>
<dbReference type="GO" id="GO:0005615">
    <property type="term" value="C:extracellular space"/>
    <property type="evidence" value="ECO:0007669"/>
    <property type="project" value="TreeGrafter"/>
</dbReference>
<evidence type="ECO:0000313" key="2">
    <source>
        <dbReference type="EMBL" id="MBN3315219.1"/>
    </source>
</evidence>
<dbReference type="Proteomes" id="UP000736164">
    <property type="component" value="Unassembled WGS sequence"/>
</dbReference>
<evidence type="ECO:0000313" key="3">
    <source>
        <dbReference type="Proteomes" id="UP000736164"/>
    </source>
</evidence>
<dbReference type="PANTHER" id="PTHR24373:SF370">
    <property type="entry name" value="FISH-LIPS, ISOFORM E"/>
    <property type="match status" value="1"/>
</dbReference>
<keyword evidence="3" id="KW-1185">Reference proteome</keyword>
<dbReference type="SUPFAM" id="SSF52058">
    <property type="entry name" value="L domain-like"/>
    <property type="match status" value="1"/>
</dbReference>
<evidence type="ECO:0000256" key="1">
    <source>
        <dbReference type="ARBA" id="ARBA00022729"/>
    </source>
</evidence>